<organism evidence="12 13">
    <name type="scientific">Microcaecilia unicolor</name>
    <dbReference type="NCBI Taxonomy" id="1415580"/>
    <lineage>
        <taxon>Eukaryota</taxon>
        <taxon>Metazoa</taxon>
        <taxon>Chordata</taxon>
        <taxon>Craniata</taxon>
        <taxon>Vertebrata</taxon>
        <taxon>Euteleostomi</taxon>
        <taxon>Amphibia</taxon>
        <taxon>Gymnophiona</taxon>
        <taxon>Siphonopidae</taxon>
        <taxon>Microcaecilia</taxon>
    </lineage>
</organism>
<dbReference type="InterPro" id="IPR037524">
    <property type="entry name" value="PA14/GLEYA"/>
</dbReference>
<keyword evidence="7 9" id="KW-0333">Golgi apparatus</keyword>
<keyword evidence="12" id="KW-1185">Reference proteome</keyword>
<name>A0A6P7YY64_9AMPH</name>
<dbReference type="SUPFAM" id="SSF53448">
    <property type="entry name" value="Nucleotide-diphospho-sugar transferases"/>
    <property type="match status" value="1"/>
</dbReference>
<evidence type="ECO:0000313" key="13">
    <source>
        <dbReference type="RefSeq" id="XP_030069868.1"/>
    </source>
</evidence>
<evidence type="ECO:0000256" key="2">
    <source>
        <dbReference type="ARBA" id="ARBA00009239"/>
    </source>
</evidence>
<dbReference type="InterPro" id="IPR008428">
    <property type="entry name" value="Chond_GalNAc"/>
</dbReference>
<proteinExistence type="inferred from homology"/>
<dbReference type="Pfam" id="PF05679">
    <property type="entry name" value="CHGN"/>
    <property type="match status" value="1"/>
</dbReference>
<dbReference type="SMART" id="SM00758">
    <property type="entry name" value="PA14"/>
    <property type="match status" value="1"/>
</dbReference>
<evidence type="ECO:0000256" key="10">
    <source>
        <dbReference type="SAM" id="MobiDB-lite"/>
    </source>
</evidence>
<accession>A0A6P7YY64</accession>
<dbReference type="InterPro" id="IPR029044">
    <property type="entry name" value="Nucleotide-diphossugar_trans"/>
</dbReference>
<dbReference type="FunCoup" id="A0A6P7YY64">
    <property type="interactions" value="797"/>
</dbReference>
<dbReference type="InterPro" id="IPR011658">
    <property type="entry name" value="PA14_dom"/>
</dbReference>
<dbReference type="CTD" id="283358"/>
<dbReference type="GeneID" id="115477258"/>
<evidence type="ECO:0000256" key="4">
    <source>
        <dbReference type="ARBA" id="ARBA00022692"/>
    </source>
</evidence>
<evidence type="ECO:0000256" key="5">
    <source>
        <dbReference type="ARBA" id="ARBA00022968"/>
    </source>
</evidence>
<protein>
    <recommendedName>
        <fullName evidence="9">Beta-1,4-N-acetylgalactosaminyltransferase</fullName>
        <ecNumber evidence="9">2.4.1.244</ecNumber>
    </recommendedName>
</protein>
<dbReference type="InParanoid" id="A0A6P7YY64"/>
<keyword evidence="6" id="KW-1133">Transmembrane helix</keyword>
<dbReference type="GO" id="GO:0033842">
    <property type="term" value="F:N-acetyl-beta-glucosaminyl-derivative 4-beta-N-acetylgalactosaminyltransferase activity"/>
    <property type="evidence" value="ECO:0007669"/>
    <property type="project" value="UniProtKB-EC"/>
</dbReference>
<evidence type="ECO:0000256" key="8">
    <source>
        <dbReference type="ARBA" id="ARBA00023136"/>
    </source>
</evidence>
<comment type="catalytic activity">
    <reaction evidence="9">
        <text>an N-acetyl-beta-D-glucosaminyl derivative + UDP-N-acetyl-alpha-D-galactosamine = an N-acetyl-beta-D-galactosaminyl-(1-&gt;4)-N-acetyl-beta-D-glucosaminyl derivative + UDP + H(+)</text>
        <dbReference type="Rhea" id="RHEA:20493"/>
        <dbReference type="ChEBI" id="CHEBI:15378"/>
        <dbReference type="ChEBI" id="CHEBI:58223"/>
        <dbReference type="ChEBI" id="CHEBI:61631"/>
        <dbReference type="ChEBI" id="CHEBI:67138"/>
        <dbReference type="ChEBI" id="CHEBI:138027"/>
        <dbReference type="EC" id="2.4.1.244"/>
    </reaction>
</comment>
<evidence type="ECO:0000259" key="11">
    <source>
        <dbReference type="PROSITE" id="PS51820"/>
    </source>
</evidence>
<dbReference type="Gene3D" id="3.90.550.10">
    <property type="entry name" value="Spore Coat Polysaccharide Biosynthesis Protein SpsA, Chain A"/>
    <property type="match status" value="1"/>
</dbReference>
<evidence type="ECO:0000256" key="3">
    <source>
        <dbReference type="ARBA" id="ARBA00022679"/>
    </source>
</evidence>
<feature type="domain" description="PA14" evidence="11">
    <location>
        <begin position="139"/>
        <end position="308"/>
    </location>
</feature>
<dbReference type="KEGG" id="muo:115477258"/>
<feature type="compositionally biased region" description="Polar residues" evidence="10">
    <location>
        <begin position="518"/>
        <end position="533"/>
    </location>
</feature>
<keyword evidence="4" id="KW-0812">Transmembrane</keyword>
<dbReference type="PANTHER" id="PTHR12369">
    <property type="entry name" value="CHONDROITIN SYNTHASE"/>
    <property type="match status" value="1"/>
</dbReference>
<feature type="compositionally biased region" description="Basic and acidic residues" evidence="10">
    <location>
        <begin position="503"/>
        <end position="515"/>
    </location>
</feature>
<keyword evidence="5 9" id="KW-0735">Signal-anchor</keyword>
<evidence type="ECO:0000256" key="6">
    <source>
        <dbReference type="ARBA" id="ARBA00022989"/>
    </source>
</evidence>
<dbReference type="OrthoDB" id="5971499at2759"/>
<dbReference type="PANTHER" id="PTHR12369:SF15">
    <property type="entry name" value="BETA-1,4-N-ACETYLGALACTOSAMINYLTRANSFERASE 3"/>
    <property type="match status" value="1"/>
</dbReference>
<reference evidence="13" key="1">
    <citation type="submission" date="2025-08" db="UniProtKB">
        <authorList>
            <consortium name="RefSeq"/>
        </authorList>
    </citation>
    <scope>IDENTIFICATION</scope>
</reference>
<evidence type="ECO:0000313" key="12">
    <source>
        <dbReference type="Proteomes" id="UP000515156"/>
    </source>
</evidence>
<dbReference type="GO" id="GO:0032580">
    <property type="term" value="C:Golgi cisterna membrane"/>
    <property type="evidence" value="ECO:0007669"/>
    <property type="project" value="UniProtKB-SubCell"/>
</dbReference>
<keyword evidence="8" id="KW-0472">Membrane</keyword>
<feature type="region of interest" description="Disordered" evidence="10">
    <location>
        <begin position="487"/>
        <end position="542"/>
    </location>
</feature>
<comment type="subcellular location">
    <subcellularLocation>
        <location evidence="1 9">Golgi apparatus</location>
        <location evidence="1 9">Golgi stack membrane</location>
        <topology evidence="1 9">Single-pass type II membrane protein</topology>
    </subcellularLocation>
</comment>
<keyword evidence="3 9" id="KW-0808">Transferase</keyword>
<gene>
    <name evidence="13" type="primary">B4GALNT3</name>
</gene>
<comment type="function">
    <text evidence="9">Transfers N-acetylgalactosamine (GalNAc) from UDP-GalNAc to N-acetylglucosamine-beta-benzyl with a beta-1,4-linkage to form N,N'-diacetyllactosediamine, GalNAc-beta-1,4-GlcNAc structures in N-linked glycans and probably O-linked glycans.</text>
</comment>
<dbReference type="InterPro" id="IPR051227">
    <property type="entry name" value="CS_glycosyltransferase"/>
</dbReference>
<sequence length="1132" mass="131200">MHANISPPALHLAGCSGPWPRHLAPRGLASASGLLLPFPHYHWPMTAVLPSWFLLKSDASTFWEALPLLHCFGFYFDNADSKPLNTPLYGRAGYRSWSELAKALANRNIPAVDPNLEFYYPQKTNHQGCSSEMGYILWNNSVSWKPEFMGQANLHVFEDWCGSSISQLRNNLHFPLYPHIRATVKKLAVSPQWTNYGLRIFGYLHPFTDGEFQFAIGSDDNAEFWLSTNENVHNLQLLASVGSTGEEWTAPGEFGKFQSQVSKPVRLAALSKYYFEVLHKHNNVGMDHVEVAWKLTSPGMKFSMIDSQFISLFCNETALKMNEINHIPLTLASYKSSSTVRSSDKHHIDMLRPDPRDTFYKVPLISKNHLRKVLPECSYRPSYLVKGYPLQRYQGLQFVHLSYIYPNDYTRLSHMESENKCFYRESSFYLNRFGFYKYVTFDPPQKRAVEYELMEEKTDVKFEYDVDDDDEKHDYVAQNLTRPVSGVERQDVNIIDNQDENDNPSHHSTRQERKLLSVTESQKQSLQNQTRKPQQQHHLREGFSLTTKAANLKHNKTRFHKNPLIGKYKKIVEVQDNQSKDHYPRQIMNEDPSKYKNTGKGILHGNNELHMLGDHTGTKNTEGMNLQERASLSTKVDNSDMNKMKQRGKYRPSDISVTQIKEQTSFLSKITIKPTHISGTTVMTHQAHLLIQEKPSIAKQRERDTDQGGKTVRSIKMEAGTETNARWQESELAEDVQIVEENEQEPADQFVEVEEIEEEEDQLEYSPIFDQIVNWDQTFNWTNLDFQMLRNDWIDLKCNVSGNLLLKEKEALDVTTAFLKKLNQKNRGTYQLKRIVNVEKRADRVRGSRYLLELELLEKGTRTVRLSEYVFAPNWHGSYIENLEEERSMRNLIWGKRQLMDIKENPDLCWPTGFAWYQKAVVHFIVPVKNQARWVQQFIVDMEDLYRATRDNYFNVIITDYSSEDLDVEAALQRSMIPSYQYVRLQGNFERSAGLQAGIDLVKDQNSIIFLCDLHIHFPYGIIDSIRKHCVKGKMAFAPVVMRLHCGSSPCDPHGYWEVNGFGLLGIYKADLDMIGGMNTKEFRDRWGGEDWELLDRIVQAGLEVERLSLRNFFHHFHSKRGMWNSRRPGTS</sequence>
<comment type="similarity">
    <text evidence="2 9">Belongs to the chondroitin N-acetylgalactosaminyltransferase family.</text>
</comment>
<dbReference type="PROSITE" id="PS51820">
    <property type="entry name" value="PA14"/>
    <property type="match status" value="1"/>
</dbReference>
<dbReference type="RefSeq" id="XP_030069868.1">
    <property type="nucleotide sequence ID" value="XM_030214008.1"/>
</dbReference>
<evidence type="ECO:0000256" key="1">
    <source>
        <dbReference type="ARBA" id="ARBA00004447"/>
    </source>
</evidence>
<dbReference type="EC" id="2.4.1.244" evidence="9"/>
<dbReference type="Proteomes" id="UP000515156">
    <property type="component" value="Chromosome 9"/>
</dbReference>
<evidence type="ECO:0000256" key="7">
    <source>
        <dbReference type="ARBA" id="ARBA00023034"/>
    </source>
</evidence>
<dbReference type="AlphaFoldDB" id="A0A6P7YY64"/>
<evidence type="ECO:0000256" key="9">
    <source>
        <dbReference type="RuleBase" id="RU364016"/>
    </source>
</evidence>